<dbReference type="Proteomes" id="UP000016617">
    <property type="component" value="Unassembled WGS sequence"/>
</dbReference>
<gene>
    <name evidence="2" type="ORF">HMPREF1557_02228</name>
</gene>
<dbReference type="HOGENOM" id="CLU_3317973_0_0_9"/>
<protein>
    <submittedName>
        <fullName evidence="2">Uncharacterized protein</fullName>
    </submittedName>
</protein>
<evidence type="ECO:0000313" key="2">
    <source>
        <dbReference type="EMBL" id="ERJ73656.1"/>
    </source>
</evidence>
<evidence type="ECO:0000256" key="1">
    <source>
        <dbReference type="SAM" id="MobiDB-lite"/>
    </source>
</evidence>
<evidence type="ECO:0000313" key="3">
    <source>
        <dbReference type="Proteomes" id="UP000016617"/>
    </source>
</evidence>
<dbReference type="EMBL" id="AWVA01000127">
    <property type="protein sequence ID" value="ERJ73656.1"/>
    <property type="molecule type" value="Genomic_DNA"/>
</dbReference>
<comment type="caution">
    <text evidence="2">The sequence shown here is derived from an EMBL/GenBank/DDBJ whole genome shotgun (WGS) entry which is preliminary data.</text>
</comment>
<name>U2IID8_9STRE</name>
<feature type="region of interest" description="Disordered" evidence="1">
    <location>
        <begin position="1"/>
        <end position="26"/>
    </location>
</feature>
<organism evidence="2 3">
    <name type="scientific">Streptococcus sobrinus W1703</name>
    <dbReference type="NCBI Taxonomy" id="1227275"/>
    <lineage>
        <taxon>Bacteria</taxon>
        <taxon>Bacillati</taxon>
        <taxon>Bacillota</taxon>
        <taxon>Bacilli</taxon>
        <taxon>Lactobacillales</taxon>
        <taxon>Streptococcaceae</taxon>
        <taxon>Streptococcus</taxon>
    </lineage>
</organism>
<dbReference type="AlphaFoldDB" id="U2IID8"/>
<proteinExistence type="predicted"/>
<feature type="compositionally biased region" description="Basic and acidic residues" evidence="1">
    <location>
        <begin position="1"/>
        <end position="20"/>
    </location>
</feature>
<reference evidence="2 3" key="1">
    <citation type="submission" date="2013-06" db="EMBL/GenBank/DDBJ databases">
        <authorList>
            <person name="Weinstock G."/>
            <person name="Sodergren E."/>
            <person name="Lobos E.A."/>
            <person name="Fulton L."/>
            <person name="Fulton R."/>
            <person name="Courtney L."/>
            <person name="Fronick C."/>
            <person name="O'Laughlin M."/>
            <person name="Godfrey J."/>
            <person name="Wilson R.M."/>
            <person name="Miner T."/>
            <person name="Farmer C."/>
            <person name="Delehaunty K."/>
            <person name="Cordes M."/>
            <person name="Minx P."/>
            <person name="Tomlinson C."/>
            <person name="Chen J."/>
            <person name="Wollam A."/>
            <person name="Pepin K.H."/>
            <person name="Bhonagiri V."/>
            <person name="Zhang X."/>
            <person name="Warren W."/>
            <person name="Mitreva M."/>
            <person name="Mardis E.R."/>
            <person name="Wilson R.K."/>
        </authorList>
    </citation>
    <scope>NUCLEOTIDE SEQUENCE [LARGE SCALE GENOMIC DNA]</scope>
    <source>
        <strain evidence="2 3">W1703</strain>
    </source>
</reference>
<accession>U2IID8</accession>
<sequence length="39" mass="4689">MKIKSGREQKLRPSHKDGKTNRPRKAWPCKEWMAEAFDF</sequence>